<protein>
    <recommendedName>
        <fullName evidence="1">Zinc finger CGNR domain-containing protein</fullName>
    </recommendedName>
</protein>
<dbReference type="Pfam" id="PF07336">
    <property type="entry name" value="ABATE"/>
    <property type="match status" value="1"/>
</dbReference>
<dbReference type="RefSeq" id="WP_076165326.1">
    <property type="nucleotide sequence ID" value="NZ_MRTP01000001.1"/>
</dbReference>
<dbReference type="AlphaFoldDB" id="A0A1R1F095"/>
<dbReference type="PANTHER" id="PTHR35525">
    <property type="entry name" value="BLL6575 PROTEIN"/>
    <property type="match status" value="1"/>
</dbReference>
<name>A0A1R1F095_9BACL</name>
<accession>A0A1R1F095</accession>
<evidence type="ECO:0000313" key="3">
    <source>
        <dbReference type="Proteomes" id="UP000187172"/>
    </source>
</evidence>
<dbReference type="InterPro" id="IPR021005">
    <property type="entry name" value="Znf_CGNR"/>
</dbReference>
<dbReference type="EMBL" id="MRTP01000001">
    <property type="protein sequence ID" value="OMF57477.1"/>
    <property type="molecule type" value="Genomic_DNA"/>
</dbReference>
<comment type="caution">
    <text evidence="2">The sequence shown here is derived from an EMBL/GenBank/DDBJ whole genome shotgun (WGS) entry which is preliminary data.</text>
</comment>
<dbReference type="STRING" id="297318.BK138_02395"/>
<dbReference type="Pfam" id="PF11706">
    <property type="entry name" value="zf-CGNR"/>
    <property type="match status" value="1"/>
</dbReference>
<evidence type="ECO:0000259" key="1">
    <source>
        <dbReference type="Pfam" id="PF11706"/>
    </source>
</evidence>
<keyword evidence="3" id="KW-1185">Reference proteome</keyword>
<dbReference type="PANTHER" id="PTHR35525:SF3">
    <property type="entry name" value="BLL6575 PROTEIN"/>
    <property type="match status" value="1"/>
</dbReference>
<evidence type="ECO:0000313" key="2">
    <source>
        <dbReference type="EMBL" id="OMF57477.1"/>
    </source>
</evidence>
<feature type="domain" description="Zinc finger CGNR" evidence="1">
    <location>
        <begin position="150"/>
        <end position="189"/>
    </location>
</feature>
<dbReference type="Gene3D" id="1.10.3300.10">
    <property type="entry name" value="Jann2411-like domain"/>
    <property type="match status" value="1"/>
</dbReference>
<gene>
    <name evidence="2" type="ORF">BK138_02395</name>
</gene>
<organism evidence="2 3">
    <name type="scientific">Paenibacillus rhizosphaerae</name>
    <dbReference type="NCBI Taxonomy" id="297318"/>
    <lineage>
        <taxon>Bacteria</taxon>
        <taxon>Bacillati</taxon>
        <taxon>Bacillota</taxon>
        <taxon>Bacilli</taxon>
        <taxon>Bacillales</taxon>
        <taxon>Paenibacillaceae</taxon>
        <taxon>Paenibacillus</taxon>
    </lineage>
</organism>
<dbReference type="Proteomes" id="UP000187172">
    <property type="component" value="Unassembled WGS sequence"/>
</dbReference>
<sequence length="196" mass="22233">MTLNNTGSFPLLSGHPSLDLVNTELVRRGIRHDLLIRPEDLTAWLEALNMKESLPSLQHASSEITKEALNKVKEFRIVVRDMYERLADGREVTRSWIRLMEACIANAPLSYHFLDGRLVPVPLGSDTDAILSLVALDALRLLEAGELAYLHRCSNPECVLLYVDRSGRRKWCSMKICGNRIKVARNQAKKDHNQDM</sequence>
<dbReference type="SUPFAM" id="SSF160904">
    <property type="entry name" value="Jann2411-like"/>
    <property type="match status" value="1"/>
</dbReference>
<dbReference type="InterPro" id="IPR023286">
    <property type="entry name" value="ABATE_dom_sf"/>
</dbReference>
<dbReference type="InterPro" id="IPR010852">
    <property type="entry name" value="ABATE"/>
</dbReference>
<proteinExistence type="predicted"/>
<reference evidence="2 3" key="1">
    <citation type="submission" date="2016-11" db="EMBL/GenBank/DDBJ databases">
        <title>Paenibacillus species isolates.</title>
        <authorList>
            <person name="Beno S.M."/>
        </authorList>
    </citation>
    <scope>NUCLEOTIDE SEQUENCE [LARGE SCALE GENOMIC DNA]</scope>
    <source>
        <strain evidence="2 3">FSL R5-0378</strain>
    </source>
</reference>